<sequence length="361" mass="38497">MTQNDITPQEQIDTASADAAAAAATAENQQEAALPNPEDAPAADKLDAFSAGVEEARAQEADEPGADPAPAPAADTPAEEPKPQDPLSTEPAKEAPKPEEQPKSVDDEIKDLGITNERTQKRFRELTERAAEVEPLRTKAAKADEWEQTITSTGATPQQFGNALNYLAAINSKDPDAMAQAYDSMSKELQWLGQRIGREAPGFDPISAHADLAEKVASGDLTREVAAEMAQHRQRGVLQQEQRANQQQSYQTQQAEQTGLAQVQALGSQLKATDPAFAQKLPYLMPTVEIIQSTLPPDQWAAAVHNAYMRLPAVAAPAPAAPVARSANNPTRANAGVSLAAKPTKENAFEFGVAEARSRGV</sequence>
<evidence type="ECO:0008006" key="4">
    <source>
        <dbReference type="Google" id="ProtNLM"/>
    </source>
</evidence>
<evidence type="ECO:0000256" key="1">
    <source>
        <dbReference type="SAM" id="MobiDB-lite"/>
    </source>
</evidence>
<organism evidence="2 3">
    <name type="scientific">Xanthomonas dyei</name>
    <dbReference type="NCBI Taxonomy" id="743699"/>
    <lineage>
        <taxon>Bacteria</taxon>
        <taxon>Pseudomonadati</taxon>
        <taxon>Pseudomonadota</taxon>
        <taxon>Gammaproteobacteria</taxon>
        <taxon>Lysobacterales</taxon>
        <taxon>Lysobacteraceae</taxon>
        <taxon>Xanthomonas</taxon>
    </lineage>
</organism>
<proteinExistence type="predicted"/>
<feature type="compositionally biased region" description="Low complexity" evidence="1">
    <location>
        <begin position="66"/>
        <end position="76"/>
    </location>
</feature>
<accession>A0ABZ0DAP3</accession>
<evidence type="ECO:0000313" key="3">
    <source>
        <dbReference type="Proteomes" id="UP001304534"/>
    </source>
</evidence>
<dbReference type="RefSeq" id="WP_316686254.1">
    <property type="nucleotide sequence ID" value="NZ_CP103837.1"/>
</dbReference>
<name>A0ABZ0DAP3_9XANT</name>
<dbReference type="EMBL" id="CP103840">
    <property type="protein sequence ID" value="WOB24755.1"/>
    <property type="molecule type" value="Genomic_DNA"/>
</dbReference>
<feature type="region of interest" description="Disordered" evidence="1">
    <location>
        <begin position="232"/>
        <end position="251"/>
    </location>
</feature>
<feature type="compositionally biased region" description="Polar residues" evidence="1">
    <location>
        <begin position="1"/>
        <end position="12"/>
    </location>
</feature>
<dbReference type="Proteomes" id="UP001304534">
    <property type="component" value="Chromosome"/>
</dbReference>
<protein>
    <recommendedName>
        <fullName evidence="4">Peptidase</fullName>
    </recommendedName>
</protein>
<reference evidence="2 3" key="1">
    <citation type="submission" date="2022-08" db="EMBL/GenBank/DDBJ databases">
        <title>Whole genome sequencing-based tracing of a 2022 introduction and outbreak of Xanthomonas hortorum pv. pelargonii.</title>
        <authorList>
            <person name="Iruegas-Bocardo F."/>
            <person name="Weisberg A.K."/>
            <person name="Riutta E.R."/>
            <person name="Kilday K."/>
            <person name="Bonkowski J.C."/>
            <person name="Creswell T."/>
            <person name="Daughtrey M.L."/>
            <person name="Rane K."/>
            <person name="Grunwald N.J."/>
            <person name="Chang J.H."/>
            <person name="Putnam M.L."/>
        </authorList>
    </citation>
    <scope>NUCLEOTIDE SEQUENCE [LARGE SCALE GENOMIC DNA]</scope>
    <source>
        <strain evidence="2 3">22-325</strain>
    </source>
</reference>
<feature type="compositionally biased region" description="Low complexity" evidence="1">
    <location>
        <begin position="242"/>
        <end position="251"/>
    </location>
</feature>
<feature type="compositionally biased region" description="Basic and acidic residues" evidence="1">
    <location>
        <begin position="91"/>
        <end position="111"/>
    </location>
</feature>
<keyword evidence="3" id="KW-1185">Reference proteome</keyword>
<feature type="region of interest" description="Disordered" evidence="1">
    <location>
        <begin position="1"/>
        <end position="122"/>
    </location>
</feature>
<dbReference type="GeneID" id="95584847"/>
<gene>
    <name evidence="2" type="ORF">NYR99_13195</name>
</gene>
<evidence type="ECO:0000313" key="2">
    <source>
        <dbReference type="EMBL" id="WOB24755.1"/>
    </source>
</evidence>
<feature type="compositionally biased region" description="Low complexity" evidence="1">
    <location>
        <begin position="13"/>
        <end position="33"/>
    </location>
</feature>